<reference evidence="1" key="2">
    <citation type="submission" date="2024-10" db="UniProtKB">
        <authorList>
            <consortium name="EnsemblProtists"/>
        </authorList>
    </citation>
    <scope>IDENTIFICATION</scope>
</reference>
<dbReference type="PaxDb" id="2903-EOD39901"/>
<dbReference type="Gene3D" id="3.90.176.10">
    <property type="entry name" value="Toxin ADP-ribosyltransferase, Chain A, domain 1"/>
    <property type="match status" value="1"/>
</dbReference>
<reference evidence="2" key="1">
    <citation type="journal article" date="2013" name="Nature">
        <title>Pan genome of the phytoplankton Emiliania underpins its global distribution.</title>
        <authorList>
            <person name="Read B.A."/>
            <person name="Kegel J."/>
            <person name="Klute M.J."/>
            <person name="Kuo A."/>
            <person name="Lefebvre S.C."/>
            <person name="Maumus F."/>
            <person name="Mayer C."/>
            <person name="Miller J."/>
            <person name="Monier A."/>
            <person name="Salamov A."/>
            <person name="Young J."/>
            <person name="Aguilar M."/>
            <person name="Claverie J.M."/>
            <person name="Frickenhaus S."/>
            <person name="Gonzalez K."/>
            <person name="Herman E.K."/>
            <person name="Lin Y.C."/>
            <person name="Napier J."/>
            <person name="Ogata H."/>
            <person name="Sarno A.F."/>
            <person name="Shmutz J."/>
            <person name="Schroeder D."/>
            <person name="de Vargas C."/>
            <person name="Verret F."/>
            <person name="von Dassow P."/>
            <person name="Valentin K."/>
            <person name="Van de Peer Y."/>
            <person name="Wheeler G."/>
            <person name="Dacks J.B."/>
            <person name="Delwiche C.F."/>
            <person name="Dyhrman S.T."/>
            <person name="Glockner G."/>
            <person name="John U."/>
            <person name="Richards T."/>
            <person name="Worden A.Z."/>
            <person name="Zhang X."/>
            <person name="Grigoriev I.V."/>
            <person name="Allen A.E."/>
            <person name="Bidle K."/>
            <person name="Borodovsky M."/>
            <person name="Bowler C."/>
            <person name="Brownlee C."/>
            <person name="Cock J.M."/>
            <person name="Elias M."/>
            <person name="Gladyshev V.N."/>
            <person name="Groth M."/>
            <person name="Guda C."/>
            <person name="Hadaegh A."/>
            <person name="Iglesias-Rodriguez M.D."/>
            <person name="Jenkins J."/>
            <person name="Jones B.M."/>
            <person name="Lawson T."/>
            <person name="Leese F."/>
            <person name="Lindquist E."/>
            <person name="Lobanov A."/>
            <person name="Lomsadze A."/>
            <person name="Malik S.B."/>
            <person name="Marsh M.E."/>
            <person name="Mackinder L."/>
            <person name="Mock T."/>
            <person name="Mueller-Roeber B."/>
            <person name="Pagarete A."/>
            <person name="Parker M."/>
            <person name="Probert I."/>
            <person name="Quesneville H."/>
            <person name="Raines C."/>
            <person name="Rensing S.A."/>
            <person name="Riano-Pachon D.M."/>
            <person name="Richier S."/>
            <person name="Rokitta S."/>
            <person name="Shiraiwa Y."/>
            <person name="Soanes D.M."/>
            <person name="van der Giezen M."/>
            <person name="Wahlund T.M."/>
            <person name="Williams B."/>
            <person name="Wilson W."/>
            <person name="Wolfe G."/>
            <person name="Wurch L.L."/>
        </authorList>
    </citation>
    <scope>NUCLEOTIDE SEQUENCE</scope>
</reference>
<name>A0A0D3KVW6_EMIH1</name>
<proteinExistence type="predicted"/>
<dbReference type="EnsemblProtists" id="EOD39901">
    <property type="protein sequence ID" value="EOD39901"/>
    <property type="gene ID" value="EMIHUDRAFT_372907"/>
</dbReference>
<dbReference type="HOGENOM" id="CLU_2201996_0_0_1"/>
<dbReference type="Proteomes" id="UP000013827">
    <property type="component" value="Unassembled WGS sequence"/>
</dbReference>
<dbReference type="RefSeq" id="XP_005792330.1">
    <property type="nucleotide sequence ID" value="XM_005792273.1"/>
</dbReference>
<evidence type="ECO:0000313" key="2">
    <source>
        <dbReference type="Proteomes" id="UP000013827"/>
    </source>
</evidence>
<dbReference type="GeneID" id="17285175"/>
<evidence type="ECO:0000313" key="1">
    <source>
        <dbReference type="EnsemblProtists" id="EOD39901"/>
    </source>
</evidence>
<sequence length="108" mass="11984">MDLEDFCNHPSARTAKLHVAHVFALRLYTTAAFARVNGPFRDPDPDRPTHPFPITVHYINEGISKLRAVGAEEGGLARLDFWRGMQNIGLDDNKCNFLKDGGTVSTTT</sequence>
<dbReference type="AlphaFoldDB" id="A0A0D3KVW6"/>
<dbReference type="KEGG" id="ehx:EMIHUDRAFT_372907"/>
<keyword evidence="2" id="KW-1185">Reference proteome</keyword>
<organism evidence="1 2">
    <name type="scientific">Emiliania huxleyi (strain CCMP1516)</name>
    <dbReference type="NCBI Taxonomy" id="280463"/>
    <lineage>
        <taxon>Eukaryota</taxon>
        <taxon>Haptista</taxon>
        <taxon>Haptophyta</taxon>
        <taxon>Prymnesiophyceae</taxon>
        <taxon>Isochrysidales</taxon>
        <taxon>Noelaerhabdaceae</taxon>
        <taxon>Emiliania</taxon>
    </lineage>
</organism>
<protein>
    <submittedName>
        <fullName evidence="1">Uncharacterized protein</fullName>
    </submittedName>
</protein>
<accession>A0A0D3KVW6</accession>